<gene>
    <name evidence="1" type="ORF">GCM10023235_76150</name>
</gene>
<comment type="caution">
    <text evidence="1">The sequence shown here is derived from an EMBL/GenBank/DDBJ whole genome shotgun (WGS) entry which is preliminary data.</text>
</comment>
<organism evidence="1 2">
    <name type="scientific">Kitasatospora terrestris</name>
    <dbReference type="NCBI Taxonomy" id="258051"/>
    <lineage>
        <taxon>Bacteria</taxon>
        <taxon>Bacillati</taxon>
        <taxon>Actinomycetota</taxon>
        <taxon>Actinomycetes</taxon>
        <taxon>Kitasatosporales</taxon>
        <taxon>Streptomycetaceae</taxon>
        <taxon>Kitasatospora</taxon>
    </lineage>
</organism>
<dbReference type="RefSeq" id="WP_345701495.1">
    <property type="nucleotide sequence ID" value="NZ_BAABIS010000001.1"/>
</dbReference>
<dbReference type="EMBL" id="BAABIS010000001">
    <property type="protein sequence ID" value="GAA4884141.1"/>
    <property type="molecule type" value="Genomic_DNA"/>
</dbReference>
<dbReference type="Proteomes" id="UP001501752">
    <property type="component" value="Unassembled WGS sequence"/>
</dbReference>
<accession>A0ABP9ERD8</accession>
<evidence type="ECO:0000313" key="1">
    <source>
        <dbReference type="EMBL" id="GAA4884141.1"/>
    </source>
</evidence>
<evidence type="ECO:0000313" key="2">
    <source>
        <dbReference type="Proteomes" id="UP001501752"/>
    </source>
</evidence>
<sequence length="95" mass="10097">MTQLPLPYQPTNDPTFATTAATTFEVDDTYEGALVVSGPCPRCGALLEVSVFESIVRSAGGQPSGPVLIVCDCADQHPGRPENRRGCGAYWNVIL</sequence>
<proteinExistence type="predicted"/>
<keyword evidence="2" id="KW-1185">Reference proteome</keyword>
<name>A0ABP9ERD8_9ACTN</name>
<protein>
    <submittedName>
        <fullName evidence="1">Uncharacterized protein</fullName>
    </submittedName>
</protein>
<reference evidence="2" key="1">
    <citation type="journal article" date="2019" name="Int. J. Syst. Evol. Microbiol.">
        <title>The Global Catalogue of Microorganisms (GCM) 10K type strain sequencing project: providing services to taxonomists for standard genome sequencing and annotation.</title>
        <authorList>
            <consortium name="The Broad Institute Genomics Platform"/>
            <consortium name="The Broad Institute Genome Sequencing Center for Infectious Disease"/>
            <person name="Wu L."/>
            <person name="Ma J."/>
        </authorList>
    </citation>
    <scope>NUCLEOTIDE SEQUENCE [LARGE SCALE GENOMIC DNA]</scope>
    <source>
        <strain evidence="2">JCM 13006</strain>
    </source>
</reference>